<dbReference type="VEuPathDB" id="FungiDB:RO3G_14052"/>
<keyword evidence="2" id="KW-1185">Reference proteome</keyword>
<organism evidence="1 2">
    <name type="scientific">Rhizopus delemar (strain RA 99-880 / ATCC MYA-4621 / FGSC 9543 / NRRL 43880)</name>
    <name type="common">Mucormycosis agent</name>
    <name type="synonym">Rhizopus arrhizus var. delemar</name>
    <dbReference type="NCBI Taxonomy" id="246409"/>
    <lineage>
        <taxon>Eukaryota</taxon>
        <taxon>Fungi</taxon>
        <taxon>Fungi incertae sedis</taxon>
        <taxon>Mucoromycota</taxon>
        <taxon>Mucoromycotina</taxon>
        <taxon>Mucoromycetes</taxon>
        <taxon>Mucorales</taxon>
        <taxon>Mucorineae</taxon>
        <taxon>Rhizopodaceae</taxon>
        <taxon>Rhizopus</taxon>
    </lineage>
</organism>
<proteinExistence type="predicted"/>
<sequence>MQFNTSSFIHEDGKGHMCLDVKPSERIEQEKEEKLLEESNENDHGDWNECCQTKDQFSRKDLITLLETLPPNQAFLCLKHKKKVAYANKE</sequence>
<name>I1CLL1_RHIO9</name>
<dbReference type="Proteomes" id="UP000009138">
    <property type="component" value="Unassembled WGS sequence"/>
</dbReference>
<protein>
    <submittedName>
        <fullName evidence="1">Uncharacterized protein</fullName>
    </submittedName>
</protein>
<dbReference type="InParanoid" id="I1CLL1"/>
<dbReference type="AlphaFoldDB" id="I1CLL1"/>
<evidence type="ECO:0000313" key="1">
    <source>
        <dbReference type="EMBL" id="EIE89341.1"/>
    </source>
</evidence>
<gene>
    <name evidence="1" type="ORF">RO3G_14052</name>
</gene>
<dbReference type="GeneID" id="93621017"/>
<dbReference type="RefSeq" id="XP_067524737.1">
    <property type="nucleotide sequence ID" value="XM_067668636.1"/>
</dbReference>
<accession>I1CLL1</accession>
<dbReference type="EMBL" id="CH476744">
    <property type="protein sequence ID" value="EIE89341.1"/>
    <property type="molecule type" value="Genomic_DNA"/>
</dbReference>
<evidence type="ECO:0000313" key="2">
    <source>
        <dbReference type="Proteomes" id="UP000009138"/>
    </source>
</evidence>
<reference evidence="1 2" key="1">
    <citation type="journal article" date="2009" name="PLoS Genet.">
        <title>Genomic analysis of the basal lineage fungus Rhizopus oryzae reveals a whole-genome duplication.</title>
        <authorList>
            <person name="Ma L.-J."/>
            <person name="Ibrahim A.S."/>
            <person name="Skory C."/>
            <person name="Grabherr M.G."/>
            <person name="Burger G."/>
            <person name="Butler M."/>
            <person name="Elias M."/>
            <person name="Idnurm A."/>
            <person name="Lang B.F."/>
            <person name="Sone T."/>
            <person name="Abe A."/>
            <person name="Calvo S.E."/>
            <person name="Corrochano L.M."/>
            <person name="Engels R."/>
            <person name="Fu J."/>
            <person name="Hansberg W."/>
            <person name="Kim J.-M."/>
            <person name="Kodira C.D."/>
            <person name="Koehrsen M.J."/>
            <person name="Liu B."/>
            <person name="Miranda-Saavedra D."/>
            <person name="O'Leary S."/>
            <person name="Ortiz-Castellanos L."/>
            <person name="Poulter R."/>
            <person name="Rodriguez-Romero J."/>
            <person name="Ruiz-Herrera J."/>
            <person name="Shen Y.-Q."/>
            <person name="Zeng Q."/>
            <person name="Galagan J."/>
            <person name="Birren B.W."/>
            <person name="Cuomo C.A."/>
            <person name="Wickes B.L."/>
        </authorList>
    </citation>
    <scope>NUCLEOTIDE SEQUENCE [LARGE SCALE GENOMIC DNA]</scope>
    <source>
        <strain evidence="2">RA 99-880 / ATCC MYA-4621 / FGSC 9543 / NRRL 43880</strain>
    </source>
</reference>